<proteinExistence type="predicted"/>
<dbReference type="InterPro" id="IPR019734">
    <property type="entry name" value="TPR_rpt"/>
</dbReference>
<evidence type="ECO:0000313" key="7">
    <source>
        <dbReference type="EMBL" id="GHO98847.1"/>
    </source>
</evidence>
<evidence type="ECO:0000256" key="3">
    <source>
        <dbReference type="ARBA" id="ARBA00022737"/>
    </source>
</evidence>
<gene>
    <name evidence="7" type="ORF">KSF_088950</name>
</gene>
<evidence type="ECO:0000256" key="1">
    <source>
        <dbReference type="ARBA" id="ARBA00004496"/>
    </source>
</evidence>
<keyword evidence="6" id="KW-0812">Transmembrane</keyword>
<feature type="repeat" description="TPR" evidence="4">
    <location>
        <begin position="144"/>
        <end position="177"/>
    </location>
</feature>
<dbReference type="SUPFAM" id="SSF48452">
    <property type="entry name" value="TPR-like"/>
    <property type="match status" value="1"/>
</dbReference>
<dbReference type="Pfam" id="PF00515">
    <property type="entry name" value="TPR_1"/>
    <property type="match status" value="1"/>
</dbReference>
<feature type="coiled-coil region" evidence="5">
    <location>
        <begin position="67"/>
        <end position="97"/>
    </location>
</feature>
<sequence length="423" mass="48473">MNEIQLLQYYLKQAQGEANTERESLLLGELGNISFTLGEFAQAAELYQKALGCARIVHDRYSESATLSNLGNTYAALEDEKQAIELHQEALQIAQEMRDRSLESNILNNLGLAFDKQDQTSQAIEYYTKALQIAQEMRDRSLESNILNNLGLAFDKQDQTSQAIEYYTKALQIAQEMRDDEHIQDLIQKMFGESETASRKVRDEVASFQSQAEGDIGEKNRIHNHNPSSLPNNIMIEEKRLLEQVALQSDTRTSHPTIKNEIQKEGREGHRKRNATVPITNPSTAWNAFARRREQRHRLLPSRQRRVIKRTLAQTGSRTTPGGTVRRLLPTYYNSPIPTRSGKRHWKRDFRWLRITRQEILIVLICVVFCIGLLRVWTPFMPDVIVDLSILLSIVSIVVGILSLSSYYVSRRASKRNTDHPPT</sequence>
<keyword evidence="2" id="KW-0963">Cytoplasm</keyword>
<dbReference type="PANTHER" id="PTHR45954">
    <property type="entry name" value="LD33695P"/>
    <property type="match status" value="1"/>
</dbReference>
<dbReference type="EMBL" id="BNJK01000002">
    <property type="protein sequence ID" value="GHO98847.1"/>
    <property type="molecule type" value="Genomic_DNA"/>
</dbReference>
<reference evidence="7" key="1">
    <citation type="submission" date="2020-10" db="EMBL/GenBank/DDBJ databases">
        <title>Taxonomic study of unclassified bacteria belonging to the class Ktedonobacteria.</title>
        <authorList>
            <person name="Yabe S."/>
            <person name="Wang C.M."/>
            <person name="Zheng Y."/>
            <person name="Sakai Y."/>
            <person name="Cavaletti L."/>
            <person name="Monciardini P."/>
            <person name="Donadio S."/>
        </authorList>
    </citation>
    <scope>NUCLEOTIDE SEQUENCE</scope>
    <source>
        <strain evidence="7">ID150040</strain>
    </source>
</reference>
<evidence type="ECO:0000256" key="2">
    <source>
        <dbReference type="ARBA" id="ARBA00022490"/>
    </source>
</evidence>
<dbReference type="GO" id="GO:0005092">
    <property type="term" value="F:GDP-dissociation inhibitor activity"/>
    <property type="evidence" value="ECO:0007669"/>
    <property type="project" value="TreeGrafter"/>
</dbReference>
<organism evidence="7 8">
    <name type="scientific">Reticulibacter mediterranei</name>
    <dbReference type="NCBI Taxonomy" id="2778369"/>
    <lineage>
        <taxon>Bacteria</taxon>
        <taxon>Bacillati</taxon>
        <taxon>Chloroflexota</taxon>
        <taxon>Ktedonobacteria</taxon>
        <taxon>Ktedonobacterales</taxon>
        <taxon>Reticulibacteraceae</taxon>
        <taxon>Reticulibacter</taxon>
    </lineage>
</organism>
<feature type="transmembrane region" description="Helical" evidence="6">
    <location>
        <begin position="390"/>
        <end position="409"/>
    </location>
</feature>
<dbReference type="Gene3D" id="1.25.40.10">
    <property type="entry name" value="Tetratricopeptide repeat domain"/>
    <property type="match status" value="1"/>
</dbReference>
<keyword evidence="4" id="KW-0802">TPR repeat</keyword>
<dbReference type="GO" id="GO:0005938">
    <property type="term" value="C:cell cortex"/>
    <property type="evidence" value="ECO:0007669"/>
    <property type="project" value="TreeGrafter"/>
</dbReference>
<comment type="subcellular location">
    <subcellularLocation>
        <location evidence="1">Cytoplasm</location>
    </subcellularLocation>
</comment>
<feature type="repeat" description="TPR" evidence="4">
    <location>
        <begin position="104"/>
        <end position="137"/>
    </location>
</feature>
<keyword evidence="5" id="KW-0175">Coiled coil</keyword>
<dbReference type="AlphaFoldDB" id="A0A8J3IXZ6"/>
<keyword evidence="6" id="KW-1133">Transmembrane helix</keyword>
<feature type="transmembrane region" description="Helical" evidence="6">
    <location>
        <begin position="360"/>
        <end position="378"/>
    </location>
</feature>
<dbReference type="GO" id="GO:0001965">
    <property type="term" value="F:G-protein alpha-subunit binding"/>
    <property type="evidence" value="ECO:0007669"/>
    <property type="project" value="TreeGrafter"/>
</dbReference>
<dbReference type="SMART" id="SM00028">
    <property type="entry name" value="TPR"/>
    <property type="match status" value="4"/>
</dbReference>
<dbReference type="InterPro" id="IPR052386">
    <property type="entry name" value="GPSM"/>
</dbReference>
<evidence type="ECO:0008006" key="9">
    <source>
        <dbReference type="Google" id="ProtNLM"/>
    </source>
</evidence>
<feature type="repeat" description="TPR" evidence="4">
    <location>
        <begin position="64"/>
        <end position="97"/>
    </location>
</feature>
<accession>A0A8J3IXZ6</accession>
<dbReference type="RefSeq" id="WP_220209530.1">
    <property type="nucleotide sequence ID" value="NZ_BNJK01000002.1"/>
</dbReference>
<protein>
    <recommendedName>
        <fullName evidence="9">Tetratricopeptide repeat protein</fullName>
    </recommendedName>
</protein>
<dbReference type="Proteomes" id="UP000597444">
    <property type="component" value="Unassembled WGS sequence"/>
</dbReference>
<dbReference type="PANTHER" id="PTHR45954:SF1">
    <property type="entry name" value="LD33695P"/>
    <property type="match status" value="1"/>
</dbReference>
<dbReference type="Pfam" id="PF13424">
    <property type="entry name" value="TPR_12"/>
    <property type="match status" value="1"/>
</dbReference>
<dbReference type="InterPro" id="IPR011990">
    <property type="entry name" value="TPR-like_helical_dom_sf"/>
</dbReference>
<comment type="caution">
    <text evidence="7">The sequence shown here is derived from an EMBL/GenBank/DDBJ whole genome shotgun (WGS) entry which is preliminary data.</text>
</comment>
<dbReference type="PROSITE" id="PS50005">
    <property type="entry name" value="TPR"/>
    <property type="match status" value="3"/>
</dbReference>
<keyword evidence="3" id="KW-0677">Repeat</keyword>
<keyword evidence="6" id="KW-0472">Membrane</keyword>
<evidence type="ECO:0000256" key="5">
    <source>
        <dbReference type="SAM" id="Coils"/>
    </source>
</evidence>
<evidence type="ECO:0000256" key="6">
    <source>
        <dbReference type="SAM" id="Phobius"/>
    </source>
</evidence>
<name>A0A8J3IXZ6_9CHLR</name>
<keyword evidence="8" id="KW-1185">Reference proteome</keyword>
<evidence type="ECO:0000256" key="4">
    <source>
        <dbReference type="PROSITE-ProRule" id="PRU00339"/>
    </source>
</evidence>
<evidence type="ECO:0000313" key="8">
    <source>
        <dbReference type="Proteomes" id="UP000597444"/>
    </source>
</evidence>